<evidence type="ECO:0000313" key="2">
    <source>
        <dbReference type="Proteomes" id="UP000694018"/>
    </source>
</evidence>
<reference evidence="1" key="1">
    <citation type="journal article" date="2021" name="Environ. Microbiol.">
        <title>New insights into the diversity and evolution of the archaeal mobilome from three complete genomes of Saccharolobus shibatae.</title>
        <authorList>
            <person name="Medvedeva S."/>
            <person name="Brandt D."/>
            <person name="Cvirkaite-Krupovic V."/>
            <person name="Liu Y."/>
            <person name="Severinov K."/>
            <person name="Ishino S."/>
            <person name="Ishino Y."/>
            <person name="Prangishvili D."/>
            <person name="Kalinowski J."/>
            <person name="Krupovic M."/>
        </authorList>
    </citation>
    <scope>NUCLEOTIDE SEQUENCE</scope>
    <source>
        <strain evidence="1">B12</strain>
    </source>
</reference>
<proteinExistence type="predicted"/>
<accession>A0A8F5BLT5</accession>
<gene>
    <name evidence="1" type="ORF">J5U23_00385</name>
</gene>
<dbReference type="AlphaFoldDB" id="A0A8F5BLT5"/>
<sequence>MSLGIKKGYGNFSHRILKIYYSSIGAYVGIQASLYVRKILKIKFTL</sequence>
<dbReference type="KEGG" id="sshi:J5U23_00385"/>
<dbReference type="Proteomes" id="UP000694018">
    <property type="component" value="Chromosome"/>
</dbReference>
<organism evidence="1 2">
    <name type="scientific">Saccharolobus shibatae (strain ATCC 51178 / DSM 5389 / JCM 8931 / NBRC 15437 / B12)</name>
    <name type="common">Sulfolobus shibatae</name>
    <dbReference type="NCBI Taxonomy" id="523848"/>
    <lineage>
        <taxon>Archaea</taxon>
        <taxon>Thermoproteota</taxon>
        <taxon>Thermoprotei</taxon>
        <taxon>Sulfolobales</taxon>
        <taxon>Sulfolobaceae</taxon>
        <taxon>Saccharolobus</taxon>
    </lineage>
</organism>
<name>A0A8F5BLT5_SACSH</name>
<protein>
    <submittedName>
        <fullName evidence="1">Uncharacterized protein</fullName>
    </submittedName>
</protein>
<evidence type="ECO:0000313" key="1">
    <source>
        <dbReference type="EMBL" id="QXJ27518.1"/>
    </source>
</evidence>
<dbReference type="EMBL" id="CP077717">
    <property type="protein sequence ID" value="QXJ27518.1"/>
    <property type="molecule type" value="Genomic_DNA"/>
</dbReference>